<reference evidence="3" key="1">
    <citation type="submission" date="2025-08" db="UniProtKB">
        <authorList>
            <consortium name="RefSeq"/>
        </authorList>
    </citation>
    <scope>IDENTIFICATION</scope>
</reference>
<evidence type="ECO:0000259" key="1">
    <source>
        <dbReference type="Pfam" id="PF13086"/>
    </source>
</evidence>
<dbReference type="PANTHER" id="PTHR10887">
    <property type="entry name" value="DNA2/NAM7 HELICASE FAMILY"/>
    <property type="match status" value="1"/>
</dbReference>
<protein>
    <submittedName>
        <fullName evidence="3">Uncharacterized protein LOC136085510</fullName>
    </submittedName>
</protein>
<dbReference type="InterPro" id="IPR045055">
    <property type="entry name" value="DNA2/NAM7-like"/>
</dbReference>
<dbReference type="Proteomes" id="UP001652625">
    <property type="component" value="Chromosome 09"/>
</dbReference>
<dbReference type="RefSeq" id="XP_065662895.1">
    <property type="nucleotide sequence ID" value="XM_065806823.1"/>
</dbReference>
<proteinExistence type="predicted"/>
<keyword evidence="2" id="KW-1185">Reference proteome</keyword>
<organism evidence="2 3">
    <name type="scientific">Hydra vulgaris</name>
    <name type="common">Hydra</name>
    <name type="synonym">Hydra attenuata</name>
    <dbReference type="NCBI Taxonomy" id="6087"/>
    <lineage>
        <taxon>Eukaryota</taxon>
        <taxon>Metazoa</taxon>
        <taxon>Cnidaria</taxon>
        <taxon>Hydrozoa</taxon>
        <taxon>Hydroidolina</taxon>
        <taxon>Anthoathecata</taxon>
        <taxon>Aplanulata</taxon>
        <taxon>Hydridae</taxon>
        <taxon>Hydra</taxon>
    </lineage>
</organism>
<sequence length="570" mass="65569">MSFSVLLPSIGDKYEAHCLNSCPFPIVLHCPDSRHTKGLCSECAQKAKTELLGPAGPYASTNIYDCQVTKVDFEGRIYMNAVESRKPPYQTAIHWRSTRRLSSANLVGLVKLSAHGTSLNDNDIIIWGEIVSHGDPRDEFKKREEKCLCVSIATINDSRLMNYIKKDDYLAVIDCMTFAPEHIPVLKALDIQKVSTLPFQKGALLNIGNNKNITNFEICSQKLNSLINEKISLLSFKTYLEMIIDLIIHQSQIYPIVRIRGNKNKASKLREQLNHLISSTTLDNKQLQSFAEALIEQVHLTQGPPGTAKSYFGVAVVRALIIIQKLCYSDQTFGVPPILVLSYKNHAIDEFLTDLVKAECDVDLIRIGNSDEPNLYRYSKKSIRSSDYKVKQKTEYLQRLLKQKEDYRKMQNKLSPIFIYEAFVQFNPQDKNEIEAKKIASYKAAYFLDRLIYNSKKLNYFLNEINKVDFYDLLTIWDDMFNKGLHKYNILFNYSDIQNLWKGINHYNEIENNFEIILKWIKGFEPLPQCSFNNHRCNNIVCSKKDSLSNFHKCSEESCTSAHLDNHLMY</sequence>
<dbReference type="SUPFAM" id="SSF52540">
    <property type="entry name" value="P-loop containing nucleoside triphosphate hydrolases"/>
    <property type="match status" value="1"/>
</dbReference>
<accession>A0ABM4CM66</accession>
<name>A0ABM4CM66_HYDVU</name>
<feature type="domain" description="DNA2/NAM7 helicase helicase" evidence="1">
    <location>
        <begin position="282"/>
        <end position="420"/>
    </location>
</feature>
<gene>
    <name evidence="3" type="primary">LOC136085510</name>
</gene>
<dbReference type="InterPro" id="IPR027417">
    <property type="entry name" value="P-loop_NTPase"/>
</dbReference>
<dbReference type="Gene3D" id="3.40.50.300">
    <property type="entry name" value="P-loop containing nucleotide triphosphate hydrolases"/>
    <property type="match status" value="1"/>
</dbReference>
<dbReference type="PANTHER" id="PTHR10887:SF341">
    <property type="entry name" value="NFX1-TYPE ZINC FINGER-CONTAINING PROTEIN 1"/>
    <property type="match status" value="1"/>
</dbReference>
<dbReference type="Pfam" id="PF13086">
    <property type="entry name" value="AAA_11"/>
    <property type="match status" value="1"/>
</dbReference>
<dbReference type="GeneID" id="136085510"/>
<dbReference type="InterPro" id="IPR041677">
    <property type="entry name" value="DNA2/NAM7_AAA_11"/>
</dbReference>
<evidence type="ECO:0000313" key="3">
    <source>
        <dbReference type="RefSeq" id="XP_065662895.1"/>
    </source>
</evidence>
<evidence type="ECO:0000313" key="2">
    <source>
        <dbReference type="Proteomes" id="UP001652625"/>
    </source>
</evidence>